<sequence>MLQTLPIPFAAPQTQPETREPMPSLEDLVYRASLVTSDAPLHRGDRKRVLGLSLAVYGLLGAAGLILSARSATALMAPPKTVTISLLEEAPLLAPPPPPAGVQTAPSTSRASSTPQEPQVTPVPTPSSPVESPMPAGTAPAHGSGPGVSGGVPGGVAGGTVGGVVGGTVGGIVPPRFDATYLQNPPPDYPSLSRRLGEEGRIILRVLISPEGLPRDIQLQASSGFPRLDQAALQTVRRWRFAPAMRGDEPLAAWVLVPIRFNLES</sequence>
<evidence type="ECO:0000256" key="3">
    <source>
        <dbReference type="ARBA" id="ARBA00022448"/>
    </source>
</evidence>
<evidence type="ECO:0000256" key="6">
    <source>
        <dbReference type="ARBA" id="ARBA00022692"/>
    </source>
</evidence>
<dbReference type="InterPro" id="IPR051045">
    <property type="entry name" value="TonB-dependent_transducer"/>
</dbReference>
<comment type="similarity">
    <text evidence="2">Belongs to the TonB family.</text>
</comment>
<evidence type="ECO:0000313" key="13">
    <source>
        <dbReference type="Proteomes" id="UP001242010"/>
    </source>
</evidence>
<dbReference type="Proteomes" id="UP001242010">
    <property type="component" value="Chromosome"/>
</dbReference>
<name>A0ABM8DQ09_9BACT</name>
<feature type="region of interest" description="Disordered" evidence="10">
    <location>
        <begin position="1"/>
        <end position="22"/>
    </location>
</feature>
<keyword evidence="7" id="KW-0653">Protein transport</keyword>
<dbReference type="PANTHER" id="PTHR33446">
    <property type="entry name" value="PROTEIN TONB-RELATED"/>
    <property type="match status" value="1"/>
</dbReference>
<dbReference type="NCBIfam" id="TIGR01352">
    <property type="entry name" value="tonB_Cterm"/>
    <property type="match status" value="1"/>
</dbReference>
<keyword evidence="4" id="KW-1003">Cell membrane</keyword>
<keyword evidence="3" id="KW-0813">Transport</keyword>
<dbReference type="SUPFAM" id="SSF74653">
    <property type="entry name" value="TolA/TonB C-terminal domain"/>
    <property type="match status" value="1"/>
</dbReference>
<gene>
    <name evidence="12" type="ORF">GETHOR_11710</name>
</gene>
<dbReference type="EMBL" id="AP027079">
    <property type="protein sequence ID" value="BDU69070.1"/>
    <property type="molecule type" value="Genomic_DNA"/>
</dbReference>
<keyword evidence="6" id="KW-0812">Transmembrane</keyword>
<feature type="compositionally biased region" description="Low complexity" evidence="10">
    <location>
        <begin position="104"/>
        <end position="120"/>
    </location>
</feature>
<protein>
    <recommendedName>
        <fullName evidence="11">TonB C-terminal domain-containing protein</fullName>
    </recommendedName>
</protein>
<organism evidence="12 13">
    <name type="scientific">Geothrix oryzae</name>
    <dbReference type="NCBI Taxonomy" id="2927975"/>
    <lineage>
        <taxon>Bacteria</taxon>
        <taxon>Pseudomonadati</taxon>
        <taxon>Acidobacteriota</taxon>
        <taxon>Holophagae</taxon>
        <taxon>Holophagales</taxon>
        <taxon>Holophagaceae</taxon>
        <taxon>Geothrix</taxon>
    </lineage>
</organism>
<dbReference type="Pfam" id="PF03544">
    <property type="entry name" value="TonB_C"/>
    <property type="match status" value="1"/>
</dbReference>
<dbReference type="InterPro" id="IPR006260">
    <property type="entry name" value="TonB/TolA_C"/>
</dbReference>
<keyword evidence="13" id="KW-1185">Reference proteome</keyword>
<keyword evidence="9" id="KW-0472">Membrane</keyword>
<evidence type="ECO:0000256" key="2">
    <source>
        <dbReference type="ARBA" id="ARBA00006555"/>
    </source>
</evidence>
<dbReference type="PANTHER" id="PTHR33446:SF2">
    <property type="entry name" value="PROTEIN TONB"/>
    <property type="match status" value="1"/>
</dbReference>
<keyword evidence="5" id="KW-0997">Cell inner membrane</keyword>
<dbReference type="RefSeq" id="WP_286355700.1">
    <property type="nucleotide sequence ID" value="NZ_AP027079.1"/>
</dbReference>
<reference evidence="13" key="1">
    <citation type="journal article" date="2023" name="Int. J. Syst. Evol. Microbiol.">
        <title>Mesoterricola silvestris gen. nov., sp. nov., Mesoterricola sediminis sp. nov., Geothrix oryzae sp. nov., Geothrix edaphica sp. nov., Geothrix rubra sp. nov., and Geothrix limicola sp. nov., six novel members of Acidobacteriota isolated from soils.</title>
        <authorList>
            <person name="Itoh H."/>
            <person name="Sugisawa Y."/>
            <person name="Mise K."/>
            <person name="Xu Z."/>
            <person name="Kuniyasu M."/>
            <person name="Ushijima N."/>
            <person name="Kawano K."/>
            <person name="Kobayashi E."/>
            <person name="Shiratori Y."/>
            <person name="Masuda Y."/>
            <person name="Senoo K."/>
        </authorList>
    </citation>
    <scope>NUCLEOTIDE SEQUENCE [LARGE SCALE GENOMIC DNA]</scope>
    <source>
        <strain evidence="13">Red222</strain>
    </source>
</reference>
<dbReference type="Gene3D" id="3.30.1150.10">
    <property type="match status" value="1"/>
</dbReference>
<evidence type="ECO:0000256" key="5">
    <source>
        <dbReference type="ARBA" id="ARBA00022519"/>
    </source>
</evidence>
<evidence type="ECO:0000256" key="9">
    <source>
        <dbReference type="ARBA" id="ARBA00023136"/>
    </source>
</evidence>
<comment type="subcellular location">
    <subcellularLocation>
        <location evidence="1">Cell inner membrane</location>
        <topology evidence="1">Single-pass membrane protein</topology>
        <orientation evidence="1">Periplasmic side</orientation>
    </subcellularLocation>
</comment>
<feature type="region of interest" description="Disordered" evidence="10">
    <location>
        <begin position="93"/>
        <end position="154"/>
    </location>
</feature>
<keyword evidence="8" id="KW-1133">Transmembrane helix</keyword>
<feature type="domain" description="TonB C-terminal" evidence="11">
    <location>
        <begin position="174"/>
        <end position="265"/>
    </location>
</feature>
<evidence type="ECO:0000256" key="10">
    <source>
        <dbReference type="SAM" id="MobiDB-lite"/>
    </source>
</evidence>
<feature type="compositionally biased region" description="Gly residues" evidence="10">
    <location>
        <begin position="144"/>
        <end position="154"/>
    </location>
</feature>
<evidence type="ECO:0000256" key="1">
    <source>
        <dbReference type="ARBA" id="ARBA00004383"/>
    </source>
</evidence>
<dbReference type="InterPro" id="IPR037682">
    <property type="entry name" value="TonB_C"/>
</dbReference>
<evidence type="ECO:0000256" key="7">
    <source>
        <dbReference type="ARBA" id="ARBA00022927"/>
    </source>
</evidence>
<proteinExistence type="inferred from homology"/>
<evidence type="ECO:0000313" key="12">
    <source>
        <dbReference type="EMBL" id="BDU69070.1"/>
    </source>
</evidence>
<evidence type="ECO:0000256" key="4">
    <source>
        <dbReference type="ARBA" id="ARBA00022475"/>
    </source>
</evidence>
<evidence type="ECO:0000259" key="11">
    <source>
        <dbReference type="PROSITE" id="PS52015"/>
    </source>
</evidence>
<accession>A0ABM8DQ09</accession>
<dbReference type="PROSITE" id="PS52015">
    <property type="entry name" value="TONB_CTD"/>
    <property type="match status" value="1"/>
</dbReference>
<evidence type="ECO:0000256" key="8">
    <source>
        <dbReference type="ARBA" id="ARBA00022989"/>
    </source>
</evidence>